<evidence type="ECO:0000256" key="1">
    <source>
        <dbReference type="ARBA" id="ARBA00008798"/>
    </source>
</evidence>
<dbReference type="OrthoDB" id="9814402at2"/>
<evidence type="ECO:0000256" key="7">
    <source>
        <dbReference type="ARBA" id="ARBA00023125"/>
    </source>
</evidence>
<comment type="caution">
    <text evidence="11">The sequence shown here is derived from an EMBL/GenBank/DDBJ whole genome shotgun (WGS) entry which is preliminary data.</text>
</comment>
<dbReference type="GO" id="GO:0001216">
    <property type="term" value="F:DNA-binding transcription activator activity"/>
    <property type="evidence" value="ECO:0007669"/>
    <property type="project" value="InterPro"/>
</dbReference>
<dbReference type="Proteomes" id="UP000480185">
    <property type="component" value="Unassembled WGS sequence"/>
</dbReference>
<dbReference type="InterPro" id="IPR000394">
    <property type="entry name" value="RNA_pol_sigma_54"/>
</dbReference>
<gene>
    <name evidence="11" type="primary">rpoN</name>
    <name evidence="11" type="ORF">GH754_05295</name>
</gene>
<keyword evidence="6" id="KW-0731">Sigma factor</keyword>
<keyword evidence="2" id="KW-0240">DNA-directed RNA polymerase</keyword>
<dbReference type="PROSITE" id="PS00718">
    <property type="entry name" value="SIGMA54_2"/>
    <property type="match status" value="1"/>
</dbReference>
<dbReference type="InterPro" id="IPR007634">
    <property type="entry name" value="RNA_pol_sigma_54_DNA-bd"/>
</dbReference>
<name>A0A6G1X4A0_9BACI</name>
<keyword evidence="8" id="KW-0804">Transcription</keyword>
<evidence type="ECO:0000313" key="11">
    <source>
        <dbReference type="EMBL" id="MRG85749.1"/>
    </source>
</evidence>
<evidence type="ECO:0000256" key="6">
    <source>
        <dbReference type="ARBA" id="ARBA00023082"/>
    </source>
</evidence>
<keyword evidence="5" id="KW-0805">Transcription regulation</keyword>
<reference evidence="11 12" key="1">
    <citation type="submission" date="2019-11" db="EMBL/GenBank/DDBJ databases">
        <authorList>
            <person name="Li J."/>
        </authorList>
    </citation>
    <scope>NUCLEOTIDE SEQUENCE [LARGE SCALE GENOMIC DNA]</scope>
    <source>
        <strain evidence="11 12">J4</strain>
    </source>
</reference>
<keyword evidence="3" id="KW-0808">Transferase</keyword>
<dbReference type="GO" id="GO:0016987">
    <property type="term" value="F:sigma factor activity"/>
    <property type="evidence" value="ECO:0007669"/>
    <property type="project" value="UniProtKB-KW"/>
</dbReference>
<dbReference type="GO" id="GO:0003677">
    <property type="term" value="F:DNA binding"/>
    <property type="evidence" value="ECO:0007669"/>
    <property type="project" value="UniProtKB-KW"/>
</dbReference>
<dbReference type="PIRSF" id="PIRSF000774">
    <property type="entry name" value="RpoN"/>
    <property type="match status" value="1"/>
</dbReference>
<evidence type="ECO:0000259" key="10">
    <source>
        <dbReference type="Pfam" id="PF04963"/>
    </source>
</evidence>
<dbReference type="InterPro" id="IPR038709">
    <property type="entry name" value="RpoN_core-bd_sf"/>
</dbReference>
<keyword evidence="7" id="KW-0238">DNA-binding</keyword>
<feature type="domain" description="RNA polymerase sigma factor 54 DNA-binding" evidence="9">
    <location>
        <begin position="308"/>
        <end position="466"/>
    </location>
</feature>
<dbReference type="Gene3D" id="1.10.10.1330">
    <property type="entry name" value="RNA polymerase sigma-54 factor, core-binding domain"/>
    <property type="match status" value="1"/>
</dbReference>
<keyword evidence="12" id="KW-1185">Reference proteome</keyword>
<evidence type="ECO:0000256" key="8">
    <source>
        <dbReference type="ARBA" id="ARBA00023163"/>
    </source>
</evidence>
<dbReference type="GO" id="GO:0000428">
    <property type="term" value="C:DNA-directed RNA polymerase complex"/>
    <property type="evidence" value="ECO:0007669"/>
    <property type="project" value="UniProtKB-KW"/>
</dbReference>
<evidence type="ECO:0000259" key="9">
    <source>
        <dbReference type="Pfam" id="PF04552"/>
    </source>
</evidence>
<sequence>MHEYSKLNIIFKNSAFCKRIHTREGYCLELGLFQKQKMKLVMTTELRQAISLLQYSSTELSQFLQEQAAENPLIELEEREQPIRLEESYSSIRNKSSYSRANDDSVSPLDFISNEEGGLVDYLTEQLQWLNVNDRRKAILNYLILNLDDKGYLPLSNSQIAEQLDISNEEVEEAIGLLQQLDPLGVGARNLKECLMIQAKEYYPDEPKLQEILEHYLGMLADHKWNKITTILDISLGEVKRLAECIQTLNPKPCAEFTRHSVNYLYPDVIIEKKDGDYGISMNNRYLPVVHVNQQYMNLLHEKRECSQYIKDHYQKYVWLVRSIEKRQSTILKITNYIIKRQRGFLENGFSGLRAMTLKEVADEIDMHESTVSRAVGNKVIQTPLGCFEMRRLFTSKLGNNDGGHTSSAKVKYLLKQLIDEENKEKPYSDQKLADYLQKQHGITISRRTVAKYREELNILPSSKRKLIV</sequence>
<dbReference type="PANTHER" id="PTHR32248:SF4">
    <property type="entry name" value="RNA POLYMERASE SIGMA-54 FACTOR"/>
    <property type="match status" value="1"/>
</dbReference>
<evidence type="ECO:0000313" key="12">
    <source>
        <dbReference type="Proteomes" id="UP000480185"/>
    </source>
</evidence>
<dbReference type="InterPro" id="IPR007046">
    <property type="entry name" value="RNA_pol_sigma_54_core-bd"/>
</dbReference>
<accession>A0A6G1X4A0</accession>
<dbReference type="GO" id="GO:0016779">
    <property type="term" value="F:nucleotidyltransferase activity"/>
    <property type="evidence" value="ECO:0007669"/>
    <property type="project" value="UniProtKB-KW"/>
</dbReference>
<comment type="similarity">
    <text evidence="1">Belongs to the sigma-54 factor family.</text>
</comment>
<organism evidence="11 12">
    <name type="scientific">Salinibacillus xinjiangensis</name>
    <dbReference type="NCBI Taxonomy" id="1229268"/>
    <lineage>
        <taxon>Bacteria</taxon>
        <taxon>Bacillati</taxon>
        <taxon>Bacillota</taxon>
        <taxon>Bacilli</taxon>
        <taxon>Bacillales</taxon>
        <taxon>Bacillaceae</taxon>
        <taxon>Salinibacillus</taxon>
    </lineage>
</organism>
<dbReference type="Pfam" id="PF00309">
    <property type="entry name" value="Sigma54_AID"/>
    <property type="match status" value="1"/>
</dbReference>
<dbReference type="Pfam" id="PF04963">
    <property type="entry name" value="Sigma54_CBD"/>
    <property type="match status" value="1"/>
</dbReference>
<dbReference type="EMBL" id="WJNH01000002">
    <property type="protein sequence ID" value="MRG85749.1"/>
    <property type="molecule type" value="Genomic_DNA"/>
</dbReference>
<evidence type="ECO:0000256" key="2">
    <source>
        <dbReference type="ARBA" id="ARBA00022478"/>
    </source>
</evidence>
<evidence type="ECO:0000256" key="3">
    <source>
        <dbReference type="ARBA" id="ARBA00022679"/>
    </source>
</evidence>
<evidence type="ECO:0000256" key="5">
    <source>
        <dbReference type="ARBA" id="ARBA00023015"/>
    </source>
</evidence>
<dbReference type="PROSITE" id="PS50044">
    <property type="entry name" value="SIGMA54_3"/>
    <property type="match status" value="1"/>
</dbReference>
<dbReference type="PRINTS" id="PR00045">
    <property type="entry name" value="SIGMA54FCT"/>
</dbReference>
<protein>
    <submittedName>
        <fullName evidence="11">RNA polymerase factor sigma-54</fullName>
    </submittedName>
</protein>
<dbReference type="NCBIfam" id="TIGR02395">
    <property type="entry name" value="rpoN_sigma"/>
    <property type="match status" value="1"/>
</dbReference>
<dbReference type="Gene3D" id="1.10.10.60">
    <property type="entry name" value="Homeodomain-like"/>
    <property type="match status" value="1"/>
</dbReference>
<dbReference type="AlphaFoldDB" id="A0A6G1X4A0"/>
<proteinExistence type="inferred from homology"/>
<feature type="domain" description="RNA polymerase sigma factor 54 core-binding" evidence="10">
    <location>
        <begin position="114"/>
        <end position="296"/>
    </location>
</feature>
<dbReference type="PANTHER" id="PTHR32248">
    <property type="entry name" value="RNA POLYMERASE SIGMA-54 FACTOR"/>
    <property type="match status" value="1"/>
</dbReference>
<dbReference type="GO" id="GO:0006352">
    <property type="term" value="P:DNA-templated transcription initiation"/>
    <property type="evidence" value="ECO:0007669"/>
    <property type="project" value="InterPro"/>
</dbReference>
<dbReference type="Pfam" id="PF04552">
    <property type="entry name" value="Sigma54_DBD"/>
    <property type="match status" value="1"/>
</dbReference>
<evidence type="ECO:0000256" key="4">
    <source>
        <dbReference type="ARBA" id="ARBA00022695"/>
    </source>
</evidence>
<keyword evidence="4" id="KW-0548">Nucleotidyltransferase</keyword>